<evidence type="ECO:0000313" key="2">
    <source>
        <dbReference type="EMBL" id="GAA5130981.1"/>
    </source>
</evidence>
<name>A0ABP9NTH9_9PSEU</name>
<protein>
    <recommendedName>
        <fullName evidence="1">CHAT domain-containing protein</fullName>
    </recommendedName>
</protein>
<feature type="domain" description="CHAT" evidence="1">
    <location>
        <begin position="725"/>
        <end position="986"/>
    </location>
</feature>
<sequence length="987" mass="106884">MTGRLGQLTVMVFDEAMTMERAFELIRAERESLPVGEFAVALADDCWEYASTRREIGCVAAGLLHEWVLAHSPHDRAAVYASARSFVRAAAEVLIGRDDGALYRRASHAASLMVAAASPEQVAWARRTAGQLALAPYALDPVDEHHDHVFSDRDDYEFGRWRRAQVERSSSASTRPGEHVMPEPRIGLRNAVMHLSAAAAHSSGEAKGKALAHLAFAEYSRHLAGCGDDLATVDRLCDESAALLSPTSDPLASNRLLWLYIMRRRFDSVAGRMIAVPRELLPDGLAHTVLVVATALRIHTMGRKADPGVWRTIIDIAFPWVAADPHLQPYRRYFDVLTAHSLPGDPRDCDARRDAAVSDGDPDATSVAADRLHALLCGPGDADLWAEGAALEAVRSHAPELDRTLGVVIAFRRWKTAVRAADHQGPQRIPAYVDAVVGLALNGSWDLALVALQLLESAIRDEFGRGADLADPDLLRKLPLLVDVAFERLPEGSWPSVITCLSMLVRRWSEWNSSRLMMFGMMAVKGRALGTAIARAGPRRSPSEVVRCVDLLSRYGTGAGDAADLRLPGRHEFTASGFLQGAERESGSLVEQQRANIRRRAQDSDFIGGYHLAPRREPDEVLEALPQDGILLSVVANSTAVGEGYGVHAVFGVNGRLRAVSAMSPGAPTEHVETSLDPRNVGHDTTIHSPFGLRMGGLRSALLDEPLHRAVTREAESGLSYFGSWILHPVAVELLESLVSQGGYSRILFSPHEALHLFPLHLTPFRDGILADHFTVTVLPSLECLFSGSRAAEAKAGGVSVVACAAGGLGVGLPEEPSLHEQAERIAGLFGSRPLTGDNATPDAALDVLGAARYLHLAAHGVPDHDAPLFSRVYLAGGQLHAYEVLERDLRGVELVTLSACESALLRYDFFDNLHGLVPAFLRAGARAVVGALWPVEPDVAVTFFGELYAHLAAGVDQVAAFRAAQNTARERHPNYRDWGGFSYFGR</sequence>
<organism evidence="2 3">
    <name type="scientific">Pseudonocardia adelaidensis</name>
    <dbReference type="NCBI Taxonomy" id="648754"/>
    <lineage>
        <taxon>Bacteria</taxon>
        <taxon>Bacillati</taxon>
        <taxon>Actinomycetota</taxon>
        <taxon>Actinomycetes</taxon>
        <taxon>Pseudonocardiales</taxon>
        <taxon>Pseudonocardiaceae</taxon>
        <taxon>Pseudonocardia</taxon>
    </lineage>
</organism>
<dbReference type="EMBL" id="BAABJO010000023">
    <property type="protein sequence ID" value="GAA5130981.1"/>
    <property type="molecule type" value="Genomic_DNA"/>
</dbReference>
<evidence type="ECO:0000313" key="3">
    <source>
        <dbReference type="Proteomes" id="UP001500804"/>
    </source>
</evidence>
<dbReference type="InterPro" id="IPR024983">
    <property type="entry name" value="CHAT_dom"/>
</dbReference>
<dbReference type="Pfam" id="PF12770">
    <property type="entry name" value="CHAT"/>
    <property type="match status" value="1"/>
</dbReference>
<evidence type="ECO:0000259" key="1">
    <source>
        <dbReference type="Pfam" id="PF12770"/>
    </source>
</evidence>
<dbReference type="Proteomes" id="UP001500804">
    <property type="component" value="Unassembled WGS sequence"/>
</dbReference>
<gene>
    <name evidence="2" type="ORF">GCM10023320_53610</name>
</gene>
<reference evidence="3" key="1">
    <citation type="journal article" date="2019" name="Int. J. Syst. Evol. Microbiol.">
        <title>The Global Catalogue of Microorganisms (GCM) 10K type strain sequencing project: providing services to taxonomists for standard genome sequencing and annotation.</title>
        <authorList>
            <consortium name="The Broad Institute Genomics Platform"/>
            <consortium name="The Broad Institute Genome Sequencing Center for Infectious Disease"/>
            <person name="Wu L."/>
            <person name="Ma J."/>
        </authorList>
    </citation>
    <scope>NUCLEOTIDE SEQUENCE [LARGE SCALE GENOMIC DNA]</scope>
    <source>
        <strain evidence="3">JCM 18302</strain>
    </source>
</reference>
<comment type="caution">
    <text evidence="2">The sequence shown here is derived from an EMBL/GenBank/DDBJ whole genome shotgun (WGS) entry which is preliminary data.</text>
</comment>
<proteinExistence type="predicted"/>
<keyword evidence="3" id="KW-1185">Reference proteome</keyword>
<accession>A0ABP9NTH9</accession>